<accession>A0A8H2XK60</accession>
<reference evidence="2" key="1">
    <citation type="submission" date="2021-01" db="EMBL/GenBank/DDBJ databases">
        <authorList>
            <person name="Kaushik A."/>
        </authorList>
    </citation>
    <scope>NUCLEOTIDE SEQUENCE</scope>
    <source>
        <strain evidence="2">AG4-R118</strain>
    </source>
</reference>
<feature type="compositionally biased region" description="Polar residues" evidence="1">
    <location>
        <begin position="90"/>
        <end position="101"/>
    </location>
</feature>
<feature type="compositionally biased region" description="Basic residues" evidence="1">
    <location>
        <begin position="283"/>
        <end position="293"/>
    </location>
</feature>
<dbReference type="EMBL" id="CAJMWX010000755">
    <property type="protein sequence ID" value="CAE6427312.1"/>
    <property type="molecule type" value="Genomic_DNA"/>
</dbReference>
<dbReference type="AlphaFoldDB" id="A0A8H2XK60"/>
<evidence type="ECO:0000313" key="2">
    <source>
        <dbReference type="EMBL" id="CAE6427312.1"/>
    </source>
</evidence>
<protein>
    <submittedName>
        <fullName evidence="2">Uncharacterized protein</fullName>
    </submittedName>
</protein>
<dbReference type="Proteomes" id="UP000663888">
    <property type="component" value="Unassembled WGS sequence"/>
</dbReference>
<feature type="compositionally biased region" description="Polar residues" evidence="1">
    <location>
        <begin position="146"/>
        <end position="159"/>
    </location>
</feature>
<feature type="compositionally biased region" description="Basic and acidic residues" evidence="1">
    <location>
        <begin position="302"/>
        <end position="311"/>
    </location>
</feature>
<feature type="region of interest" description="Disordered" evidence="1">
    <location>
        <begin position="205"/>
        <end position="311"/>
    </location>
</feature>
<feature type="compositionally biased region" description="Low complexity" evidence="1">
    <location>
        <begin position="208"/>
        <end position="220"/>
    </location>
</feature>
<feature type="compositionally biased region" description="Polar residues" evidence="1">
    <location>
        <begin position="251"/>
        <end position="261"/>
    </location>
</feature>
<gene>
    <name evidence="2" type="ORF">RDB_LOCUS30302</name>
</gene>
<feature type="region of interest" description="Disordered" evidence="1">
    <location>
        <begin position="89"/>
        <end position="127"/>
    </location>
</feature>
<evidence type="ECO:0000313" key="3">
    <source>
        <dbReference type="Proteomes" id="UP000663888"/>
    </source>
</evidence>
<sequence>MHDRQRPTTVEPSLHYLLRMEPEDQSYKLANIAGYTSRHYEPSKDWAGSLHKWLPPEFKSRRRRGNSSAPAHFPTYNAATRSWDVPKVQDLSSESGSSTSYHPRFVNYAPSRNQRKRGSPSAPQNPRQMHTVIEDMKNLAIVSGLSPDQSANVPTSTLVKPQESDRKRNTPSQNMQQDEPIMSDPNTSKMQSMVESIINDLRNLDVGSRPSSARSASTPTNGRAQPIKRAKQPKPSMAKPPGQNGPLDTVSALSNQKSPKQGRTKDPQSEMSKLPISQALGTAKKKRKPKNKGGKTTAPAEEGSKEETEAS</sequence>
<name>A0A8H2XK60_9AGAM</name>
<organism evidence="2 3">
    <name type="scientific">Rhizoctonia solani</name>
    <dbReference type="NCBI Taxonomy" id="456999"/>
    <lineage>
        <taxon>Eukaryota</taxon>
        <taxon>Fungi</taxon>
        <taxon>Dikarya</taxon>
        <taxon>Basidiomycota</taxon>
        <taxon>Agaricomycotina</taxon>
        <taxon>Agaricomycetes</taxon>
        <taxon>Cantharellales</taxon>
        <taxon>Ceratobasidiaceae</taxon>
        <taxon>Rhizoctonia</taxon>
    </lineage>
</organism>
<feature type="region of interest" description="Disordered" evidence="1">
    <location>
        <begin position="145"/>
        <end position="187"/>
    </location>
</feature>
<comment type="caution">
    <text evidence="2">The sequence shown here is derived from an EMBL/GenBank/DDBJ whole genome shotgun (WGS) entry which is preliminary data.</text>
</comment>
<proteinExistence type="predicted"/>
<evidence type="ECO:0000256" key="1">
    <source>
        <dbReference type="SAM" id="MobiDB-lite"/>
    </source>
</evidence>